<feature type="region of interest" description="Disordered" evidence="1">
    <location>
        <begin position="42"/>
        <end position="73"/>
    </location>
</feature>
<accession>A0A9P7JB42</accession>
<keyword evidence="3" id="KW-1185">Reference proteome</keyword>
<dbReference type="Proteomes" id="UP000807769">
    <property type="component" value="Unassembled WGS sequence"/>
</dbReference>
<comment type="caution">
    <text evidence="2">The sequence shown here is derived from an EMBL/GenBank/DDBJ whole genome shotgun (WGS) entry which is preliminary data.</text>
</comment>
<name>A0A9P7JB42_9AGAM</name>
<dbReference type="OrthoDB" id="3060725at2759"/>
<protein>
    <submittedName>
        <fullName evidence="2">Uncharacterized protein</fullName>
    </submittedName>
</protein>
<sequence length="197" mass="22315">MKEWTAHTDTDTSSTPEFIVVPKTTQQAMQGKCTRIMKKVLSREKEDEDGQTANGSSSTEVGPSNNSGEKGITTNNFYKPTVLTDHGGDLFQHVNAKLHQLDIQDVNSDLIQPQKWYSELRHRTLVMVRATMYTFNWKEQWVYQLNAHTICILDESKLDIKPLSPQLNGFNLEALHSKLHASNAMAGVQLGKRTREE</sequence>
<dbReference type="EMBL" id="JABBWG010000025">
    <property type="protein sequence ID" value="KAG1812783.1"/>
    <property type="molecule type" value="Genomic_DNA"/>
</dbReference>
<gene>
    <name evidence="2" type="ORF">BJ212DRAFT_1301275</name>
</gene>
<proteinExistence type="predicted"/>
<feature type="compositionally biased region" description="Polar residues" evidence="1">
    <location>
        <begin position="51"/>
        <end position="73"/>
    </location>
</feature>
<evidence type="ECO:0000313" key="3">
    <source>
        <dbReference type="Proteomes" id="UP000807769"/>
    </source>
</evidence>
<organism evidence="2 3">
    <name type="scientific">Suillus subaureus</name>
    <dbReference type="NCBI Taxonomy" id="48587"/>
    <lineage>
        <taxon>Eukaryota</taxon>
        <taxon>Fungi</taxon>
        <taxon>Dikarya</taxon>
        <taxon>Basidiomycota</taxon>
        <taxon>Agaricomycotina</taxon>
        <taxon>Agaricomycetes</taxon>
        <taxon>Agaricomycetidae</taxon>
        <taxon>Boletales</taxon>
        <taxon>Suillineae</taxon>
        <taxon>Suillaceae</taxon>
        <taxon>Suillus</taxon>
    </lineage>
</organism>
<evidence type="ECO:0000313" key="2">
    <source>
        <dbReference type="EMBL" id="KAG1812783.1"/>
    </source>
</evidence>
<dbReference type="RefSeq" id="XP_041190806.1">
    <property type="nucleotide sequence ID" value="XM_041333107.1"/>
</dbReference>
<dbReference type="AlphaFoldDB" id="A0A9P7JB42"/>
<reference evidence="2" key="1">
    <citation type="journal article" date="2020" name="New Phytol.">
        <title>Comparative genomics reveals dynamic genome evolution in host specialist ectomycorrhizal fungi.</title>
        <authorList>
            <person name="Lofgren L.A."/>
            <person name="Nguyen N.H."/>
            <person name="Vilgalys R."/>
            <person name="Ruytinx J."/>
            <person name="Liao H.L."/>
            <person name="Branco S."/>
            <person name="Kuo A."/>
            <person name="LaButti K."/>
            <person name="Lipzen A."/>
            <person name="Andreopoulos W."/>
            <person name="Pangilinan J."/>
            <person name="Riley R."/>
            <person name="Hundley H."/>
            <person name="Na H."/>
            <person name="Barry K."/>
            <person name="Grigoriev I.V."/>
            <person name="Stajich J.E."/>
            <person name="Kennedy P.G."/>
        </authorList>
    </citation>
    <scope>NUCLEOTIDE SEQUENCE</scope>
    <source>
        <strain evidence="2">MN1</strain>
    </source>
</reference>
<evidence type="ECO:0000256" key="1">
    <source>
        <dbReference type="SAM" id="MobiDB-lite"/>
    </source>
</evidence>
<dbReference type="GeneID" id="64627124"/>